<name>A0ACC5ZRT3_9RHOB</name>
<evidence type="ECO:0000313" key="1">
    <source>
        <dbReference type="EMBL" id="MCM2560658.1"/>
    </source>
</evidence>
<dbReference type="Proteomes" id="UP001203036">
    <property type="component" value="Unassembled WGS sequence"/>
</dbReference>
<evidence type="ECO:0000313" key="2">
    <source>
        <dbReference type="Proteomes" id="UP001203036"/>
    </source>
</evidence>
<accession>A0ACC5ZRT3</accession>
<organism evidence="1 2">
    <name type="scientific">Lutimaribacter degradans</name>
    <dbReference type="NCBI Taxonomy" id="2945989"/>
    <lineage>
        <taxon>Bacteria</taxon>
        <taxon>Pseudomonadati</taxon>
        <taxon>Pseudomonadota</taxon>
        <taxon>Alphaproteobacteria</taxon>
        <taxon>Rhodobacterales</taxon>
        <taxon>Roseobacteraceae</taxon>
        <taxon>Lutimaribacter</taxon>
    </lineage>
</organism>
<comment type="caution">
    <text evidence="1">The sequence shown here is derived from an EMBL/GenBank/DDBJ whole genome shotgun (WGS) entry which is preliminary data.</text>
</comment>
<reference evidence="1" key="1">
    <citation type="submission" date="2022-06" db="EMBL/GenBank/DDBJ databases">
        <title>Lutimaribacter sp. EGI FJ00013, a novel bacterium isolated from a salt lake sediment enrichment.</title>
        <authorList>
            <person name="Gao L."/>
            <person name="Fang B.-Z."/>
            <person name="Li W.-J."/>
        </authorList>
    </citation>
    <scope>NUCLEOTIDE SEQUENCE</scope>
    <source>
        <strain evidence="1">EGI FJ00013</strain>
    </source>
</reference>
<sequence length="152" mass="15416">MKQFLTAVVLVGFGAVSAAAAGPDISKRQAQGTVPEVMDALVAAVDGAGATVFARIDHAKGAQDAGMTLAPNQVLVFGNPVLGTPAIQDDALAGLYLPLKVLVYEDAKGQVWLAYENPAETLGDMQGIGDDAGYIGKMQGALDKLTSDAAGG</sequence>
<keyword evidence="2" id="KW-1185">Reference proteome</keyword>
<gene>
    <name evidence="1" type="ORF">M8744_00730</name>
</gene>
<protein>
    <submittedName>
        <fullName evidence="1">DUF302 domain-containing protein</fullName>
    </submittedName>
</protein>
<dbReference type="EMBL" id="JAMQGO010000001">
    <property type="protein sequence ID" value="MCM2560658.1"/>
    <property type="molecule type" value="Genomic_DNA"/>
</dbReference>
<proteinExistence type="predicted"/>